<dbReference type="InterPro" id="IPR051684">
    <property type="entry name" value="Electron_Trans/Redox"/>
</dbReference>
<feature type="domain" description="4Fe-4S ferredoxin-type" evidence="8">
    <location>
        <begin position="226"/>
        <end position="255"/>
    </location>
</feature>
<keyword evidence="6" id="KW-0411">Iron-sulfur</keyword>
<keyword evidence="10" id="KW-1185">Reference proteome</keyword>
<dbReference type="Pfam" id="PF12837">
    <property type="entry name" value="Fer4_6"/>
    <property type="match status" value="1"/>
</dbReference>
<dbReference type="Pfam" id="PF12801">
    <property type="entry name" value="Fer4_5"/>
    <property type="match status" value="3"/>
</dbReference>
<dbReference type="Pfam" id="PF00037">
    <property type="entry name" value="Fer4"/>
    <property type="match status" value="1"/>
</dbReference>
<reference evidence="9 10" key="1">
    <citation type="submission" date="2018-11" db="EMBL/GenBank/DDBJ databases">
        <title>Genome sequencing and assembly of Anaerosphaera sp. nov., GS7-6-2.</title>
        <authorList>
            <person name="Rettenmaier R."/>
            <person name="Liebl W."/>
            <person name="Zverlov V."/>
        </authorList>
    </citation>
    <scope>NUCLEOTIDE SEQUENCE [LARGE SCALE GENOMIC DNA]</scope>
    <source>
        <strain evidence="9 10">GS7-6-2</strain>
    </source>
</reference>
<keyword evidence="1" id="KW-0813">Transport</keyword>
<keyword evidence="7" id="KW-0472">Membrane</keyword>
<dbReference type="PROSITE" id="PS00198">
    <property type="entry name" value="4FE4S_FER_1"/>
    <property type="match status" value="1"/>
</dbReference>
<evidence type="ECO:0000256" key="2">
    <source>
        <dbReference type="ARBA" id="ARBA00022485"/>
    </source>
</evidence>
<proteinExistence type="predicted"/>
<keyword evidence="4" id="KW-0249">Electron transport</keyword>
<dbReference type="InterPro" id="IPR017896">
    <property type="entry name" value="4Fe4S_Fe-S-bd"/>
</dbReference>
<dbReference type="Gene3D" id="3.30.70.20">
    <property type="match status" value="1"/>
</dbReference>
<protein>
    <submittedName>
        <fullName evidence="9">4Fe-4S binding protein</fullName>
    </submittedName>
</protein>
<keyword evidence="7" id="KW-0812">Transmembrane</keyword>
<keyword evidence="5" id="KW-0408">Iron</keyword>
<dbReference type="PANTHER" id="PTHR30176">
    <property type="entry name" value="FERREDOXIN-TYPE PROTEIN NAPH"/>
    <property type="match status" value="1"/>
</dbReference>
<dbReference type="PROSITE" id="PS51379">
    <property type="entry name" value="4FE4S_FER_2"/>
    <property type="match status" value="2"/>
</dbReference>
<dbReference type="OrthoDB" id="9806398at2"/>
<keyword evidence="2" id="KW-0004">4Fe-4S</keyword>
<dbReference type="InterPro" id="IPR017900">
    <property type="entry name" value="4Fe4S_Fe_S_CS"/>
</dbReference>
<evidence type="ECO:0000313" key="10">
    <source>
        <dbReference type="Proteomes" id="UP000288812"/>
    </source>
</evidence>
<feature type="domain" description="4Fe-4S ferredoxin-type" evidence="8">
    <location>
        <begin position="256"/>
        <end position="280"/>
    </location>
</feature>
<feature type="transmembrane region" description="Helical" evidence="7">
    <location>
        <begin position="184"/>
        <end position="203"/>
    </location>
</feature>
<dbReference type="GO" id="GO:0046872">
    <property type="term" value="F:metal ion binding"/>
    <property type="evidence" value="ECO:0007669"/>
    <property type="project" value="UniProtKB-KW"/>
</dbReference>
<feature type="transmembrane region" description="Helical" evidence="7">
    <location>
        <begin position="73"/>
        <end position="102"/>
    </location>
</feature>
<evidence type="ECO:0000256" key="4">
    <source>
        <dbReference type="ARBA" id="ARBA00022982"/>
    </source>
</evidence>
<dbReference type="GO" id="GO:0005886">
    <property type="term" value="C:plasma membrane"/>
    <property type="evidence" value="ECO:0007669"/>
    <property type="project" value="TreeGrafter"/>
</dbReference>
<evidence type="ECO:0000256" key="3">
    <source>
        <dbReference type="ARBA" id="ARBA00022723"/>
    </source>
</evidence>
<evidence type="ECO:0000259" key="8">
    <source>
        <dbReference type="PROSITE" id="PS51379"/>
    </source>
</evidence>
<name>A0A437S9G2_9FIRM</name>
<keyword evidence="7" id="KW-1133">Transmembrane helix</keyword>
<keyword evidence="3" id="KW-0479">Metal-binding</keyword>
<dbReference type="EMBL" id="RLIH01000002">
    <property type="protein sequence ID" value="RVU55632.1"/>
    <property type="molecule type" value="Genomic_DNA"/>
</dbReference>
<accession>A0A437S9G2</accession>
<dbReference type="SUPFAM" id="SSF54862">
    <property type="entry name" value="4Fe-4S ferredoxins"/>
    <property type="match status" value="1"/>
</dbReference>
<dbReference type="AlphaFoldDB" id="A0A437S9G2"/>
<evidence type="ECO:0000256" key="6">
    <source>
        <dbReference type="ARBA" id="ARBA00023014"/>
    </source>
</evidence>
<dbReference type="RefSeq" id="WP_127723500.1">
    <property type="nucleotide sequence ID" value="NZ_RLIH01000002.1"/>
</dbReference>
<dbReference type="Proteomes" id="UP000288812">
    <property type="component" value="Unassembled WGS sequence"/>
</dbReference>
<dbReference type="GO" id="GO:0051539">
    <property type="term" value="F:4 iron, 4 sulfur cluster binding"/>
    <property type="evidence" value="ECO:0007669"/>
    <property type="project" value="UniProtKB-KW"/>
</dbReference>
<feature type="transmembrane region" description="Helical" evidence="7">
    <location>
        <begin position="123"/>
        <end position="142"/>
    </location>
</feature>
<evidence type="ECO:0000256" key="5">
    <source>
        <dbReference type="ARBA" id="ARBA00023004"/>
    </source>
</evidence>
<evidence type="ECO:0000313" key="9">
    <source>
        <dbReference type="EMBL" id="RVU55632.1"/>
    </source>
</evidence>
<sequence>MVNIFKKSNRHLIQALGAVAFNGNLRGFLEGKIYTGPTKGICVPVLNCYSCPGALGACPIGSLQAVLGSGEKLGFYVIGLLVLFGITLGRFFCGFLCPFGFIQDLLYKIKVRKLKVPSKIHKALKLLKYLILFVVVMALPFIVAAGKGYADPYFCKYICPAGIIEGALPLLFKNEILRSAIGALFNWKVLLTLLFIISSIFIYRPFCKYICPLGALYGLFNPISFYKLEVDEDKCIKCNKCTRACKMHIEPYKDPNSRECIRCLDCKEVCPTGAIENRIVFGKEKSKLGNMEK</sequence>
<dbReference type="PANTHER" id="PTHR30176:SF3">
    <property type="entry name" value="FERREDOXIN-TYPE PROTEIN NAPH"/>
    <property type="match status" value="1"/>
</dbReference>
<evidence type="ECO:0000256" key="7">
    <source>
        <dbReference type="SAM" id="Phobius"/>
    </source>
</evidence>
<gene>
    <name evidence="9" type="ORF">EF514_02150</name>
</gene>
<organism evidence="9 10">
    <name type="scientific">Anaerosphaera multitolerans</name>
    <dbReference type="NCBI Taxonomy" id="2487351"/>
    <lineage>
        <taxon>Bacteria</taxon>
        <taxon>Bacillati</taxon>
        <taxon>Bacillota</taxon>
        <taxon>Tissierellia</taxon>
        <taxon>Tissierellales</taxon>
        <taxon>Peptoniphilaceae</taxon>
        <taxon>Anaerosphaera</taxon>
    </lineage>
</organism>
<comment type="caution">
    <text evidence="9">The sequence shown here is derived from an EMBL/GenBank/DDBJ whole genome shotgun (WGS) entry which is preliminary data.</text>
</comment>
<evidence type="ECO:0000256" key="1">
    <source>
        <dbReference type="ARBA" id="ARBA00022448"/>
    </source>
</evidence>